<gene>
    <name evidence="1" type="ORF">NBM05_03675</name>
</gene>
<accession>A0A9X2HHU7</accession>
<protein>
    <submittedName>
        <fullName evidence="1">Uncharacterized protein</fullName>
    </submittedName>
</protein>
<proteinExistence type="predicted"/>
<reference evidence="1" key="1">
    <citation type="submission" date="2022-06" db="EMBL/GenBank/DDBJ databases">
        <title>Rothia sp. isolated from sandalwood seedling.</title>
        <authorList>
            <person name="Tuikhar N."/>
            <person name="Kirdat K."/>
            <person name="Thorat V."/>
            <person name="Swetha P."/>
            <person name="Padma S."/>
            <person name="Sundararaj R."/>
            <person name="Yadav A."/>
        </authorList>
    </citation>
    <scope>NUCLEOTIDE SEQUENCE</scope>
    <source>
        <strain evidence="1">AR01</strain>
    </source>
</reference>
<evidence type="ECO:0000313" key="1">
    <source>
        <dbReference type="EMBL" id="MCP3425148.1"/>
    </source>
</evidence>
<sequence>MKAVVLRELTHQDGSPVTQDEADAVHLSHYGEPVYAVVDWKARGLRRNGSAAGGGMTEEQKAERREVVANNRALDDANEVRREWLAGLVKRAKLAPKASEFTAATLAERSSRIDRNAAAKITGKSDQYEFALWGSKTPSKAGHVLLALAVSTYEGQLSKTSWRGHRGEYAAYLTQLAEWGYTLSEIEQTMTTK</sequence>
<dbReference type="RefSeq" id="WP_254165197.1">
    <property type="nucleotide sequence ID" value="NZ_JANAFB010000006.1"/>
</dbReference>
<evidence type="ECO:0000313" key="2">
    <source>
        <dbReference type="Proteomes" id="UP001139502"/>
    </source>
</evidence>
<dbReference type="AlphaFoldDB" id="A0A9X2HHU7"/>
<name>A0A9X2HHU7_9MICC</name>
<dbReference type="Proteomes" id="UP001139502">
    <property type="component" value="Unassembled WGS sequence"/>
</dbReference>
<organism evidence="1 2">
    <name type="scientific">Rothia santali</name>
    <dbReference type="NCBI Taxonomy" id="2949643"/>
    <lineage>
        <taxon>Bacteria</taxon>
        <taxon>Bacillati</taxon>
        <taxon>Actinomycetota</taxon>
        <taxon>Actinomycetes</taxon>
        <taxon>Micrococcales</taxon>
        <taxon>Micrococcaceae</taxon>
        <taxon>Rothia</taxon>
    </lineage>
</organism>
<keyword evidence="2" id="KW-1185">Reference proteome</keyword>
<dbReference type="EMBL" id="JANAFB010000006">
    <property type="protein sequence ID" value="MCP3425148.1"/>
    <property type="molecule type" value="Genomic_DNA"/>
</dbReference>
<comment type="caution">
    <text evidence="1">The sequence shown here is derived from an EMBL/GenBank/DDBJ whole genome shotgun (WGS) entry which is preliminary data.</text>
</comment>